<dbReference type="Proteomes" id="UP000190306">
    <property type="component" value="Chromosome"/>
</dbReference>
<evidence type="ECO:0000313" key="4">
    <source>
        <dbReference type="Proteomes" id="UP000190306"/>
    </source>
</evidence>
<dbReference type="EMBL" id="CP050692">
    <property type="protein sequence ID" value="QIT46398.1"/>
    <property type="molecule type" value="Genomic_DNA"/>
</dbReference>
<accession>A0AAE6YAQ1</accession>
<reference evidence="3 5" key="2">
    <citation type="submission" date="2020-03" db="EMBL/GenBank/DDBJ databases">
        <title>Is there a link between lipid content and antibiotic production in Streptomyces?</title>
        <authorList>
            <person name="David M."/>
            <person name="Lejeune C."/>
            <person name="Abreu S."/>
            <person name="Thibessard A."/>
            <person name="Leblond P."/>
            <person name="Chaminade P."/>
            <person name="Virolle M.-J."/>
        </authorList>
    </citation>
    <scope>NUCLEOTIDE SEQUENCE [LARGE SCALE GENOMIC DNA]</scope>
    <source>
        <strain evidence="3 5">DSM 41481</strain>
    </source>
</reference>
<dbReference type="Proteomes" id="UP000502504">
    <property type="component" value="Chromosome"/>
</dbReference>
<evidence type="ECO:0000313" key="2">
    <source>
        <dbReference type="EMBL" id="OOQ49442.1"/>
    </source>
</evidence>
<evidence type="ECO:0000313" key="5">
    <source>
        <dbReference type="Proteomes" id="UP000502504"/>
    </source>
</evidence>
<dbReference type="AlphaFoldDB" id="A0AAE6YAQ1"/>
<evidence type="ECO:0008006" key="6">
    <source>
        <dbReference type="Google" id="ProtNLM"/>
    </source>
</evidence>
<dbReference type="EMBL" id="LHQL01000011">
    <property type="protein sequence ID" value="OOQ49442.1"/>
    <property type="molecule type" value="Genomic_DNA"/>
</dbReference>
<proteinExistence type="predicted"/>
<gene>
    <name evidence="2" type="ORF">AFM16_24685</name>
    <name evidence="3" type="ORF">HCX60_25105</name>
</gene>
<organism evidence="3 5">
    <name type="scientific">Streptomyces antibioticus</name>
    <dbReference type="NCBI Taxonomy" id="1890"/>
    <lineage>
        <taxon>Bacteria</taxon>
        <taxon>Bacillati</taxon>
        <taxon>Actinomycetota</taxon>
        <taxon>Actinomycetes</taxon>
        <taxon>Kitasatosporales</taxon>
        <taxon>Streptomycetaceae</taxon>
        <taxon>Streptomyces</taxon>
    </lineage>
</organism>
<feature type="compositionally biased region" description="Basic and acidic residues" evidence="1">
    <location>
        <begin position="171"/>
        <end position="190"/>
    </location>
</feature>
<keyword evidence="4" id="KW-1185">Reference proteome</keyword>
<sequence>MALTYADLLEVDLGKLGTAVSDWKKSVDALKTAAESARKGMRAKSDAARWAGVNASVTREFVTKTTKEISDLHSEASSIHSLLSDGHTELVALQKKIRVAVQQEAPGLGVRVEDIGGGKVRCYFAHVRGDTDERTQEERDSKQELEDRINRLVAHASEIDSSLARALAKSHGGDKHNAGHRSYESLDDAQAERAAELAKLGPEMSDKQYMELNSIMKFNARDADFSTDFYKSLGGPKEALEFYGRMSLDGTMGDNKERLALTRQLQRNMGLALASATDPDNRSHLPASWSGEFRKLGTQRVELNPHSGMSAYGYQLLGGILRYGNYDARFINPIAEHVVQLHKKDPDRFMANRPVGASDLDWGFNPSGKSGAGYDPLTGVLEGLGHSPEAAKKFFTDPATAYREDGTVDKKATLDFKSYFDELNRNDFEWPPDSLAHAGSDEAKHARDVGPNALGHALEAATTGSAWDADPPALHRDEETWKIMEKVIGRYNVASEDGLPHEAMKDSLARMGAAYIDDLNYSIMDWGGTGDELGRGRIFGESGDGSKRASFGQWEARNFMMLVAADEDGYQTLSAAHQVYSASGLASLEDNRDDGLAFAHNAAKVNGILDESRSHGIREEFKDDETAVIMEENKQAEWRKTLMTGVLTAGVAGGTALVLGPAAGVVATTVIPVVMESGASTISTAYGNHTMEYLQDNEYKNDPRALRDVQELERVGERGAWSPVRNYAIAIGMTQAEQLALNPEIEQSYLAGKSAISSNEKVSA</sequence>
<protein>
    <recommendedName>
        <fullName evidence="6">AG2 protein</fullName>
    </recommendedName>
</protein>
<evidence type="ECO:0000256" key="1">
    <source>
        <dbReference type="SAM" id="MobiDB-lite"/>
    </source>
</evidence>
<dbReference type="RefSeq" id="WP_078634682.1">
    <property type="nucleotide sequence ID" value="NZ_CM007717.1"/>
</dbReference>
<reference evidence="2 4" key="1">
    <citation type="submission" date="2015-07" db="EMBL/GenBank/DDBJ databases">
        <title>Draft Genome Sequence of Streptomyces antibioticus, IMRU 3720 reveals insights in the evolution of actinomycin biosynthetic gene clusters in Streptomyces.</title>
        <authorList>
            <person name="Crnovcic I."/>
            <person name="Ruckert C."/>
            <person name="Kalinowksi J."/>
            <person name="Keller U."/>
        </authorList>
    </citation>
    <scope>NUCLEOTIDE SEQUENCE [LARGE SCALE GENOMIC DNA]</scope>
    <source>
        <strain evidence="2 4">DSM 41481</strain>
    </source>
</reference>
<name>A0AAE6YAQ1_STRAT</name>
<evidence type="ECO:0000313" key="3">
    <source>
        <dbReference type="EMBL" id="QIT46398.1"/>
    </source>
</evidence>
<feature type="region of interest" description="Disordered" evidence="1">
    <location>
        <begin position="166"/>
        <end position="190"/>
    </location>
</feature>